<evidence type="ECO:0000259" key="2">
    <source>
        <dbReference type="PROSITE" id="PS50263"/>
    </source>
</evidence>
<dbReference type="InterPro" id="IPR036526">
    <property type="entry name" value="C-N_Hydrolase_sf"/>
</dbReference>
<dbReference type="PANTHER" id="PTHR43674">
    <property type="entry name" value="NITRILASE C965.09-RELATED"/>
    <property type="match status" value="1"/>
</dbReference>
<proteinExistence type="predicted"/>
<protein>
    <submittedName>
        <fullName evidence="3">Putative amidohydrolase</fullName>
    </submittedName>
</protein>
<dbReference type="AlphaFoldDB" id="A0A660C5A2"/>
<dbReference type="Pfam" id="PF00795">
    <property type="entry name" value="CN_hydrolase"/>
    <property type="match status" value="1"/>
</dbReference>
<accession>A0A660C5A2</accession>
<dbReference type="PROSITE" id="PS50263">
    <property type="entry name" value="CN_HYDROLASE"/>
    <property type="match status" value="1"/>
</dbReference>
<name>A0A660C5A2_9PSEU</name>
<sequence length="297" mass="31445">MTAVRMAAVSAPFDRDLEQDFARIAALIDRARADGVQLLALPEACLGGYLANLDGDADGPPPLEADGPEIKRLAALAGDLVVTAGFCERADGALYNSAVCVTGDGVLGLHRKVHQPLSEDATYRAGERFTAFDTPVGRLGMMICYDKAFPESARELALDGAEVVVCMSAWPGSRTGATAELARDRWKRRFDLFDRARALENQIVWLSANQSGEFGDLRFVASAKIVDPGGDVVACTGVAEGLAVADIDVTEALTTARRSMGHLRDRRPATYTAIGSGIDAALDTASDVGELARSATE</sequence>
<dbReference type="Gene3D" id="3.60.110.10">
    <property type="entry name" value="Carbon-nitrogen hydrolase"/>
    <property type="match status" value="1"/>
</dbReference>
<dbReference type="InterPro" id="IPR050345">
    <property type="entry name" value="Aliph_Amidase/BUP"/>
</dbReference>
<keyword evidence="4" id="KW-1185">Reference proteome</keyword>
<dbReference type="GO" id="GO:0016811">
    <property type="term" value="F:hydrolase activity, acting on carbon-nitrogen (but not peptide) bonds, in linear amides"/>
    <property type="evidence" value="ECO:0007669"/>
    <property type="project" value="TreeGrafter"/>
</dbReference>
<dbReference type="OrthoDB" id="9760188at2"/>
<comment type="caution">
    <text evidence="3">The sequence shown here is derived from an EMBL/GenBank/DDBJ whole genome shotgun (WGS) entry which is preliminary data.</text>
</comment>
<dbReference type="Proteomes" id="UP000317303">
    <property type="component" value="Unassembled WGS sequence"/>
</dbReference>
<evidence type="ECO:0000256" key="1">
    <source>
        <dbReference type="ARBA" id="ARBA00022801"/>
    </source>
</evidence>
<gene>
    <name evidence="3" type="ORF">JD82_00344</name>
</gene>
<dbReference type="EMBL" id="VLJV01000001">
    <property type="protein sequence ID" value="TWH18526.1"/>
    <property type="molecule type" value="Genomic_DNA"/>
</dbReference>
<reference evidence="3 4" key="1">
    <citation type="submission" date="2019-07" db="EMBL/GenBank/DDBJ databases">
        <title>R&amp;d 2014.</title>
        <authorList>
            <person name="Klenk H.-P."/>
        </authorList>
    </citation>
    <scope>NUCLEOTIDE SEQUENCE [LARGE SCALE GENOMIC DNA]</scope>
    <source>
        <strain evidence="3 4">DSM 43194</strain>
    </source>
</reference>
<dbReference type="PANTHER" id="PTHR43674:SF16">
    <property type="entry name" value="CARBON-NITROGEN FAMILY, PUTATIVE (AFU_ORTHOLOGUE AFUA_5G02350)-RELATED"/>
    <property type="match status" value="1"/>
</dbReference>
<feature type="domain" description="CN hydrolase" evidence="2">
    <location>
        <begin position="4"/>
        <end position="249"/>
    </location>
</feature>
<dbReference type="CDD" id="cd07197">
    <property type="entry name" value="nitrilase"/>
    <property type="match status" value="1"/>
</dbReference>
<dbReference type="RefSeq" id="WP_048807760.1">
    <property type="nucleotide sequence ID" value="NZ_JOIJ01000008.1"/>
</dbReference>
<dbReference type="SUPFAM" id="SSF56317">
    <property type="entry name" value="Carbon-nitrogen hydrolase"/>
    <property type="match status" value="1"/>
</dbReference>
<organism evidence="3 4">
    <name type="scientific">Prauserella rugosa</name>
    <dbReference type="NCBI Taxonomy" id="43354"/>
    <lineage>
        <taxon>Bacteria</taxon>
        <taxon>Bacillati</taxon>
        <taxon>Actinomycetota</taxon>
        <taxon>Actinomycetes</taxon>
        <taxon>Pseudonocardiales</taxon>
        <taxon>Pseudonocardiaceae</taxon>
        <taxon>Prauserella</taxon>
    </lineage>
</organism>
<evidence type="ECO:0000313" key="3">
    <source>
        <dbReference type="EMBL" id="TWH18526.1"/>
    </source>
</evidence>
<keyword evidence="1 3" id="KW-0378">Hydrolase</keyword>
<dbReference type="InterPro" id="IPR003010">
    <property type="entry name" value="C-N_Hydrolase"/>
</dbReference>
<evidence type="ECO:0000313" key="4">
    <source>
        <dbReference type="Proteomes" id="UP000317303"/>
    </source>
</evidence>